<evidence type="ECO:0000256" key="1">
    <source>
        <dbReference type="SAM" id="MobiDB-lite"/>
    </source>
</evidence>
<proteinExistence type="predicted"/>
<dbReference type="InParanoid" id="A9WCW9"/>
<dbReference type="STRING" id="324602.Caur_0286"/>
<gene>
    <name evidence="2" type="ordered locus">Caur_0286</name>
</gene>
<protein>
    <submittedName>
        <fullName evidence="2">Uncharacterized protein</fullName>
    </submittedName>
</protein>
<sequence length="109" mass="11410">MTPPELPATGPEQPGDAPAAPARALVRAHRLIGYVVGHITLDGVDHAIIHTQPHRYEVAPAHLVQPADADAALMDIRLALADAVALARWRGIEPATVLAALTAIIAQAE</sequence>
<accession>A9WCW9</accession>
<dbReference type="RefSeq" id="WP_012256194.1">
    <property type="nucleotide sequence ID" value="NC_010175.1"/>
</dbReference>
<dbReference type="EnsemblBacteria" id="ABY33538">
    <property type="protein sequence ID" value="ABY33538"/>
    <property type="gene ID" value="Caur_0286"/>
</dbReference>
<organism evidence="2 3">
    <name type="scientific">Chloroflexus aurantiacus (strain ATCC 29366 / DSM 635 / J-10-fl)</name>
    <dbReference type="NCBI Taxonomy" id="324602"/>
    <lineage>
        <taxon>Bacteria</taxon>
        <taxon>Bacillati</taxon>
        <taxon>Chloroflexota</taxon>
        <taxon>Chloroflexia</taxon>
        <taxon>Chloroflexales</taxon>
        <taxon>Chloroflexineae</taxon>
        <taxon>Chloroflexaceae</taxon>
        <taxon>Chloroflexus</taxon>
    </lineage>
</organism>
<dbReference type="HOGENOM" id="CLU_2179134_0_0_0"/>
<feature type="region of interest" description="Disordered" evidence="1">
    <location>
        <begin position="1"/>
        <end position="20"/>
    </location>
</feature>
<keyword evidence="3" id="KW-1185">Reference proteome</keyword>
<name>A9WCW9_CHLAA</name>
<dbReference type="PATRIC" id="fig|324602.8.peg.332"/>
<evidence type="ECO:0000313" key="2">
    <source>
        <dbReference type="EMBL" id="ABY33538.1"/>
    </source>
</evidence>
<evidence type="ECO:0000313" key="3">
    <source>
        <dbReference type="Proteomes" id="UP000002008"/>
    </source>
</evidence>
<reference evidence="3" key="1">
    <citation type="journal article" date="2011" name="BMC Genomics">
        <title>Complete genome sequence of the filamentous anoxygenic phototrophic bacterium Chloroflexus aurantiacus.</title>
        <authorList>
            <person name="Tang K.H."/>
            <person name="Barry K."/>
            <person name="Chertkov O."/>
            <person name="Dalin E."/>
            <person name="Han C.S."/>
            <person name="Hauser L.J."/>
            <person name="Honchak B.M."/>
            <person name="Karbach L.E."/>
            <person name="Land M.L."/>
            <person name="Lapidus A."/>
            <person name="Larimer F.W."/>
            <person name="Mikhailova N."/>
            <person name="Pitluck S."/>
            <person name="Pierson B.K."/>
            <person name="Blankenship R.E."/>
        </authorList>
    </citation>
    <scope>NUCLEOTIDE SEQUENCE [LARGE SCALE GENOMIC DNA]</scope>
    <source>
        <strain evidence="3">ATCC 29366 / DSM 635 / J-10-fl</strain>
    </source>
</reference>
<dbReference type="KEGG" id="cau:Caur_0286"/>
<dbReference type="EMBL" id="CP000909">
    <property type="protein sequence ID" value="ABY33538.1"/>
    <property type="molecule type" value="Genomic_DNA"/>
</dbReference>
<dbReference type="AlphaFoldDB" id="A9WCW9"/>
<dbReference type="Proteomes" id="UP000002008">
    <property type="component" value="Chromosome"/>
</dbReference>